<protein>
    <submittedName>
        <fullName evidence="2">LAME_0E02674g1_1</fullName>
    </submittedName>
</protein>
<proteinExistence type="predicted"/>
<dbReference type="EMBL" id="LT598481">
    <property type="protein sequence ID" value="SCU89237.1"/>
    <property type="molecule type" value="Genomic_DNA"/>
</dbReference>
<dbReference type="OrthoDB" id="4068551at2759"/>
<feature type="region of interest" description="Disordered" evidence="1">
    <location>
        <begin position="88"/>
        <end position="117"/>
    </location>
</feature>
<evidence type="ECO:0000313" key="2">
    <source>
        <dbReference type="EMBL" id="SCU89237.1"/>
    </source>
</evidence>
<evidence type="ECO:0000256" key="1">
    <source>
        <dbReference type="SAM" id="MobiDB-lite"/>
    </source>
</evidence>
<accession>A0A1G4JFZ8</accession>
<feature type="compositionally biased region" description="Polar residues" evidence="1">
    <location>
        <begin position="88"/>
        <end position="102"/>
    </location>
</feature>
<dbReference type="Proteomes" id="UP000191144">
    <property type="component" value="Chromosome E"/>
</dbReference>
<dbReference type="AlphaFoldDB" id="A0A1G4JFZ8"/>
<gene>
    <name evidence="2" type="ORF">LAME_0E02674G</name>
</gene>
<sequence>MRRSTRTDPKKRHSMMVDTSGISSFAGFSSLYGSKTANRSLEDVAATTRKKSSDVDLGTRKSSALKRSTVLLDDNMVREYNLAVQSLTHDPLRTHQSPQTRQPVRKHQSSLSSSSSMSSLFSRDSAMSVQDLIFEEWANEAACEPMEPVQKGFYTEPQPQLERELELELAFWDNKDDEEWTPHRRTQLEFF</sequence>
<reference evidence="3" key="1">
    <citation type="submission" date="2016-03" db="EMBL/GenBank/DDBJ databases">
        <authorList>
            <person name="Devillers Hugo."/>
        </authorList>
    </citation>
    <scope>NUCLEOTIDE SEQUENCE [LARGE SCALE GENOMIC DNA]</scope>
</reference>
<name>A0A1G4JFZ8_9SACH</name>
<feature type="region of interest" description="Disordered" evidence="1">
    <location>
        <begin position="39"/>
        <end position="60"/>
    </location>
</feature>
<organism evidence="2 3">
    <name type="scientific">Lachancea meyersii CBS 8951</name>
    <dbReference type="NCBI Taxonomy" id="1266667"/>
    <lineage>
        <taxon>Eukaryota</taxon>
        <taxon>Fungi</taxon>
        <taxon>Dikarya</taxon>
        <taxon>Ascomycota</taxon>
        <taxon>Saccharomycotina</taxon>
        <taxon>Saccharomycetes</taxon>
        <taxon>Saccharomycetales</taxon>
        <taxon>Saccharomycetaceae</taxon>
        <taxon>Lachancea</taxon>
    </lineage>
</organism>
<evidence type="ECO:0000313" key="3">
    <source>
        <dbReference type="Proteomes" id="UP000191144"/>
    </source>
</evidence>
<keyword evidence="3" id="KW-1185">Reference proteome</keyword>